<dbReference type="AlphaFoldDB" id="A0A6G9YL56"/>
<dbReference type="KEGG" id="nah:F5544_29090"/>
<feature type="region of interest" description="Disordered" evidence="1">
    <location>
        <begin position="216"/>
        <end position="237"/>
    </location>
</feature>
<reference evidence="2 3" key="1">
    <citation type="journal article" date="2019" name="ACS Chem. Biol.">
        <title>Identification and Mobilization of a Cryptic Antibiotic Biosynthesis Gene Locus from a Human-Pathogenic Nocardia Isolate.</title>
        <authorList>
            <person name="Herisse M."/>
            <person name="Ishida K."/>
            <person name="Porter J.L."/>
            <person name="Howden B."/>
            <person name="Hertweck C."/>
            <person name="Stinear T.P."/>
            <person name="Pidot S.J."/>
        </authorList>
    </citation>
    <scope>NUCLEOTIDE SEQUENCE [LARGE SCALE GENOMIC DNA]</scope>
    <source>
        <strain evidence="2 3">AUSMDU00012717</strain>
    </source>
</reference>
<gene>
    <name evidence="2" type="ORF">F5544_29090</name>
</gene>
<dbReference type="InterPro" id="IPR036388">
    <property type="entry name" value="WH-like_DNA-bd_sf"/>
</dbReference>
<proteinExistence type="predicted"/>
<dbReference type="Pfam" id="PF12840">
    <property type="entry name" value="HTH_20"/>
    <property type="match status" value="1"/>
</dbReference>
<dbReference type="SUPFAM" id="SSF46785">
    <property type="entry name" value="Winged helix' DNA-binding domain"/>
    <property type="match status" value="1"/>
</dbReference>
<name>A0A6G9YL56_9NOCA</name>
<evidence type="ECO:0000256" key="1">
    <source>
        <dbReference type="SAM" id="MobiDB-lite"/>
    </source>
</evidence>
<accession>A0A6G9YL56</accession>
<organism evidence="2 3">
    <name type="scientific">Nocardia arthritidis</name>
    <dbReference type="NCBI Taxonomy" id="228602"/>
    <lineage>
        <taxon>Bacteria</taxon>
        <taxon>Bacillati</taxon>
        <taxon>Actinomycetota</taxon>
        <taxon>Actinomycetes</taxon>
        <taxon>Mycobacteriales</taxon>
        <taxon>Nocardiaceae</taxon>
        <taxon>Nocardia</taxon>
    </lineage>
</organism>
<dbReference type="InterPro" id="IPR011991">
    <property type="entry name" value="ArsR-like_HTH"/>
</dbReference>
<dbReference type="Proteomes" id="UP000503540">
    <property type="component" value="Chromosome"/>
</dbReference>
<dbReference type="EMBL" id="CP046172">
    <property type="protein sequence ID" value="QIS13663.1"/>
    <property type="molecule type" value="Genomic_DNA"/>
</dbReference>
<keyword evidence="3" id="KW-1185">Reference proteome</keyword>
<dbReference type="CDD" id="cd00090">
    <property type="entry name" value="HTH_ARSR"/>
    <property type="match status" value="1"/>
</dbReference>
<dbReference type="Gene3D" id="6.10.140.2180">
    <property type="match status" value="1"/>
</dbReference>
<evidence type="ECO:0000313" key="3">
    <source>
        <dbReference type="Proteomes" id="UP000503540"/>
    </source>
</evidence>
<dbReference type="Gene3D" id="1.10.10.10">
    <property type="entry name" value="Winged helix-like DNA-binding domain superfamily/Winged helix DNA-binding domain"/>
    <property type="match status" value="1"/>
</dbReference>
<evidence type="ECO:0000313" key="2">
    <source>
        <dbReference type="EMBL" id="QIS13663.1"/>
    </source>
</evidence>
<sequence length="237" mass="26082">MPSTLPSGSGTRSLVIGLTSFRFGPSIANNTAIIIIDDSNRVTVVDVDAVELLLHPVRLRIVQAFLGKSSLTTAALNTELDDIPPASLYRHVARLVDGDVLEVVSERRVRGTVERTYRLRVEATRITPARLAAMTVDEHRHAFMAYLAGLVVDFDRYLTRDDIDFVRDGVGYRMAGMWLDDTEFAELQADLGRILAPRLANEPTPGRKLHTLRTIQLPGESHAKPPATGDSTADQPD</sequence>
<protein>
    <submittedName>
        <fullName evidence="2">Helix-turn-helix domain-containing protein</fullName>
    </submittedName>
</protein>
<dbReference type="InterPro" id="IPR036390">
    <property type="entry name" value="WH_DNA-bd_sf"/>
</dbReference>